<organism evidence="1 2">
    <name type="scientific">Temnothorax curvispinosus</name>
    <dbReference type="NCBI Taxonomy" id="300111"/>
    <lineage>
        <taxon>Eukaryota</taxon>
        <taxon>Metazoa</taxon>
        <taxon>Ecdysozoa</taxon>
        <taxon>Arthropoda</taxon>
        <taxon>Hexapoda</taxon>
        <taxon>Insecta</taxon>
        <taxon>Pterygota</taxon>
        <taxon>Neoptera</taxon>
        <taxon>Endopterygota</taxon>
        <taxon>Hymenoptera</taxon>
        <taxon>Apocrita</taxon>
        <taxon>Aculeata</taxon>
        <taxon>Formicoidea</taxon>
        <taxon>Formicidae</taxon>
        <taxon>Myrmicinae</taxon>
        <taxon>Temnothorax</taxon>
    </lineage>
</organism>
<evidence type="ECO:0000313" key="2">
    <source>
        <dbReference type="RefSeq" id="XP_024868329.1"/>
    </source>
</evidence>
<dbReference type="GeneID" id="112452380"/>
<dbReference type="OrthoDB" id="5548448at2759"/>
<dbReference type="RefSeq" id="XP_024876620.1">
    <property type="nucleotide sequence ID" value="XM_025020852.1"/>
</dbReference>
<dbReference type="AlphaFoldDB" id="A0A6J1PFM6"/>
<protein>
    <submittedName>
        <fullName evidence="2">Uncharacterized protein LOC112452380</fullName>
    </submittedName>
    <submittedName>
        <fullName evidence="3">Uncharacterized protein LOC112457672</fullName>
    </submittedName>
</protein>
<evidence type="ECO:0000313" key="1">
    <source>
        <dbReference type="Proteomes" id="UP000504618"/>
    </source>
</evidence>
<name>A0A6J1PFM6_9HYME</name>
<dbReference type="Proteomes" id="UP000504618">
    <property type="component" value="Unplaced"/>
</dbReference>
<sequence length="130" mass="14560">MKLMILCRAKLQPVKLLQQLLASLVELGLYSFGNEVASLCCDTIQALTMHIHKEVTQGRRCKDIMAPFELADKSHFVTLNGFRSDLERQYASLPSHILLSRTISATCTEYCIQSNGSTNSTKISEWHSPS</sequence>
<proteinExistence type="predicted"/>
<gene>
    <name evidence="2" type="primary">LOC112452380</name>
    <name evidence="3" type="synonym">LOC112457672</name>
</gene>
<accession>A0A6J1PFM6</accession>
<reference evidence="2 3" key="1">
    <citation type="submission" date="2025-04" db="UniProtKB">
        <authorList>
            <consortium name="RefSeq"/>
        </authorList>
    </citation>
    <scope>IDENTIFICATION</scope>
    <source>
        <tissue evidence="2 3">Whole body</tissue>
    </source>
</reference>
<dbReference type="RefSeq" id="XP_024868329.1">
    <property type="nucleotide sequence ID" value="XM_025012561.1"/>
</dbReference>
<evidence type="ECO:0000313" key="3">
    <source>
        <dbReference type="RefSeq" id="XP_024876620.1"/>
    </source>
</evidence>
<keyword evidence="1" id="KW-1185">Reference proteome</keyword>